<proteinExistence type="predicted"/>
<feature type="compositionally biased region" description="Basic and acidic residues" evidence="1">
    <location>
        <begin position="36"/>
        <end position="52"/>
    </location>
</feature>
<feature type="region of interest" description="Disordered" evidence="1">
    <location>
        <begin position="29"/>
        <end position="76"/>
    </location>
</feature>
<evidence type="ECO:0000313" key="2">
    <source>
        <dbReference type="EMBL" id="KAF5892829.1"/>
    </source>
</evidence>
<name>A0A8J4WUS8_CLAMG</name>
<sequence>SSRLSTIPQVEKLATAFSEAMATKGNYMDIRTSGVGDERGRDGIRQTIRPEDLMEEDGSDLGDDSDEDDGRGSASEISTIAMEVDKVNQIINNCIDALKLDSVAAAVSTAATLSGNPTSPPP</sequence>
<keyword evidence="3" id="KW-1185">Reference proteome</keyword>
<protein>
    <submittedName>
        <fullName evidence="2">Protein phosphatase 1 regulatory subunit 29-like</fullName>
    </submittedName>
</protein>
<gene>
    <name evidence="2" type="primary">elfn2</name>
    <name evidence="2" type="ORF">DAT39_017470</name>
</gene>
<reference evidence="2" key="1">
    <citation type="submission" date="2020-07" db="EMBL/GenBank/DDBJ databases">
        <title>Clarias magur genome sequencing, assembly and annotation.</title>
        <authorList>
            <person name="Kushwaha B."/>
            <person name="Kumar R."/>
            <person name="Das P."/>
            <person name="Joshi C.G."/>
            <person name="Kumar D."/>
            <person name="Nagpure N.S."/>
            <person name="Pandey M."/>
            <person name="Agarwal S."/>
            <person name="Srivastava S."/>
            <person name="Singh M."/>
            <person name="Sahoo L."/>
            <person name="Jayasankar P."/>
            <person name="Meher P.K."/>
            <person name="Koringa P.G."/>
            <person name="Iquebal M.A."/>
            <person name="Das S.P."/>
            <person name="Bit A."/>
            <person name="Patnaik S."/>
            <person name="Patel N."/>
            <person name="Shah T.M."/>
            <person name="Hinsu A."/>
            <person name="Jena J.K."/>
        </authorList>
    </citation>
    <scope>NUCLEOTIDE SEQUENCE</scope>
    <source>
        <strain evidence="2">CIFAMagur01</strain>
        <tissue evidence="2">Testis</tissue>
    </source>
</reference>
<evidence type="ECO:0000313" key="3">
    <source>
        <dbReference type="Proteomes" id="UP000727407"/>
    </source>
</evidence>
<accession>A0A8J4WUS8</accession>
<feature type="compositionally biased region" description="Acidic residues" evidence="1">
    <location>
        <begin position="53"/>
        <end position="69"/>
    </location>
</feature>
<dbReference type="AlphaFoldDB" id="A0A8J4WUS8"/>
<dbReference type="EMBL" id="QNUK01000473">
    <property type="protein sequence ID" value="KAF5892829.1"/>
    <property type="molecule type" value="Genomic_DNA"/>
</dbReference>
<comment type="caution">
    <text evidence="2">The sequence shown here is derived from an EMBL/GenBank/DDBJ whole genome shotgun (WGS) entry which is preliminary data.</text>
</comment>
<feature type="non-terminal residue" evidence="2">
    <location>
        <position position="122"/>
    </location>
</feature>
<dbReference type="OrthoDB" id="8953298at2759"/>
<feature type="non-terminal residue" evidence="2">
    <location>
        <position position="1"/>
    </location>
</feature>
<organism evidence="2 3">
    <name type="scientific">Clarias magur</name>
    <name type="common">Asian catfish</name>
    <name type="synonym">Macropteronotus magur</name>
    <dbReference type="NCBI Taxonomy" id="1594786"/>
    <lineage>
        <taxon>Eukaryota</taxon>
        <taxon>Metazoa</taxon>
        <taxon>Chordata</taxon>
        <taxon>Craniata</taxon>
        <taxon>Vertebrata</taxon>
        <taxon>Euteleostomi</taxon>
        <taxon>Actinopterygii</taxon>
        <taxon>Neopterygii</taxon>
        <taxon>Teleostei</taxon>
        <taxon>Ostariophysi</taxon>
        <taxon>Siluriformes</taxon>
        <taxon>Clariidae</taxon>
        <taxon>Clarias</taxon>
    </lineage>
</organism>
<evidence type="ECO:0000256" key="1">
    <source>
        <dbReference type="SAM" id="MobiDB-lite"/>
    </source>
</evidence>
<dbReference type="Proteomes" id="UP000727407">
    <property type="component" value="Unassembled WGS sequence"/>
</dbReference>